<dbReference type="GO" id="GO:0008061">
    <property type="term" value="F:chitin binding"/>
    <property type="evidence" value="ECO:0007669"/>
    <property type="project" value="UniProtKB-KW"/>
</dbReference>
<sequence length="287" mass="32539">MLLSIFFFRNKFQTNIVRLALFLAIALLIPQSSANASGIKSGVDICSNVVDNLFLPHISNCSEYYLCIGGIAFPKACDPGYYFDARDQMCVIAEQARCLPSCPPHELTSFCYDRTCTKYVLCYMGTPVVRECCDGLQYNADTDRCDYPQYVDCVDNLCMLQTQVDIDNIVYIASKANCNKYYICVYGQPQNQTCTSGLQFNPSCNCCDFPSRVNCTVENLQRNIIPFAKAPPRRADIICPENGIYFYQHHTRLDAYYYCLNGRGVVLDCTPGLVYDVQQEECRDMQH</sequence>
<dbReference type="SMART" id="SM00494">
    <property type="entry name" value="ChtBD2"/>
    <property type="match status" value="4"/>
</dbReference>
<evidence type="ECO:0000313" key="9">
    <source>
        <dbReference type="RefSeq" id="XP_030375338.1"/>
    </source>
</evidence>
<keyword evidence="1" id="KW-0147">Chitin-binding</keyword>
<keyword evidence="4" id="KW-1015">Disulfide bond</keyword>
<dbReference type="SUPFAM" id="SSF57625">
    <property type="entry name" value="Invertebrate chitin-binding proteins"/>
    <property type="match status" value="4"/>
</dbReference>
<keyword evidence="8" id="KW-1185">Reference proteome</keyword>
<dbReference type="RefSeq" id="XP_030375338.1">
    <property type="nucleotide sequence ID" value="XM_030519478.1"/>
</dbReference>
<dbReference type="Gene3D" id="2.170.140.10">
    <property type="entry name" value="Chitin binding domain"/>
    <property type="match status" value="4"/>
</dbReference>
<evidence type="ECO:0000256" key="3">
    <source>
        <dbReference type="ARBA" id="ARBA00022737"/>
    </source>
</evidence>
<dbReference type="Pfam" id="PF01607">
    <property type="entry name" value="CBM_14"/>
    <property type="match status" value="4"/>
</dbReference>
<feature type="domain" description="Chitin-binding type-2" evidence="7">
    <location>
        <begin position="116"/>
        <end position="153"/>
    </location>
</feature>
<dbReference type="Proteomes" id="UP000504634">
    <property type="component" value="Unplaced"/>
</dbReference>
<keyword evidence="3" id="KW-0677">Repeat</keyword>
<protein>
    <submittedName>
        <fullName evidence="9">Protein obstructor-E-like</fullName>
    </submittedName>
</protein>
<evidence type="ECO:0000256" key="4">
    <source>
        <dbReference type="ARBA" id="ARBA00023157"/>
    </source>
</evidence>
<dbReference type="InterPro" id="IPR051940">
    <property type="entry name" value="Chitin_bind-dev_reg"/>
</dbReference>
<accession>A0A6J2TJN0</accession>
<feature type="domain" description="Chitin-binding type-2" evidence="7">
    <location>
        <begin position="43"/>
        <end position="100"/>
    </location>
</feature>
<name>A0A6J2TJN0_DROLE</name>
<gene>
    <name evidence="9" type="primary">LOC115624679</name>
</gene>
<dbReference type="PROSITE" id="PS50940">
    <property type="entry name" value="CHIT_BIND_II"/>
    <property type="match status" value="4"/>
</dbReference>
<proteinExistence type="predicted"/>
<organism evidence="8 9">
    <name type="scientific">Drosophila lebanonensis</name>
    <name type="common">Fruit fly</name>
    <name type="synonym">Scaptodrosophila lebanonensis</name>
    <dbReference type="NCBI Taxonomy" id="7225"/>
    <lineage>
        <taxon>Eukaryota</taxon>
        <taxon>Metazoa</taxon>
        <taxon>Ecdysozoa</taxon>
        <taxon>Arthropoda</taxon>
        <taxon>Hexapoda</taxon>
        <taxon>Insecta</taxon>
        <taxon>Pterygota</taxon>
        <taxon>Neoptera</taxon>
        <taxon>Endopterygota</taxon>
        <taxon>Diptera</taxon>
        <taxon>Brachycera</taxon>
        <taxon>Muscomorpha</taxon>
        <taxon>Ephydroidea</taxon>
        <taxon>Drosophilidae</taxon>
        <taxon>Scaptodrosophila</taxon>
    </lineage>
</organism>
<dbReference type="OrthoDB" id="6020543at2759"/>
<reference evidence="9" key="1">
    <citation type="submission" date="2025-08" db="UniProtKB">
        <authorList>
            <consortium name="RefSeq"/>
        </authorList>
    </citation>
    <scope>IDENTIFICATION</scope>
    <source>
        <strain evidence="9">11010-0011.00</strain>
        <tissue evidence="9">Whole body</tissue>
    </source>
</reference>
<dbReference type="InterPro" id="IPR036508">
    <property type="entry name" value="Chitin-bd_dom_sf"/>
</dbReference>
<keyword evidence="2 6" id="KW-0732">Signal</keyword>
<evidence type="ECO:0000256" key="1">
    <source>
        <dbReference type="ARBA" id="ARBA00022669"/>
    </source>
</evidence>
<feature type="chain" id="PRO_5026800269" evidence="6">
    <location>
        <begin position="35"/>
        <end position="287"/>
    </location>
</feature>
<dbReference type="InterPro" id="IPR002557">
    <property type="entry name" value="Chitin-bd_dom"/>
</dbReference>
<feature type="domain" description="Chitin-binding type-2" evidence="7">
    <location>
        <begin position="155"/>
        <end position="217"/>
    </location>
</feature>
<keyword evidence="5" id="KW-0325">Glycoprotein</keyword>
<evidence type="ECO:0000313" key="8">
    <source>
        <dbReference type="Proteomes" id="UP000504634"/>
    </source>
</evidence>
<dbReference type="PANTHER" id="PTHR23301:SF0">
    <property type="entry name" value="CHITIN-BINDING TYPE-2 DOMAIN-CONTAINING PROTEIN-RELATED"/>
    <property type="match status" value="1"/>
</dbReference>
<dbReference type="GO" id="GO:0005576">
    <property type="term" value="C:extracellular region"/>
    <property type="evidence" value="ECO:0007669"/>
    <property type="project" value="InterPro"/>
</dbReference>
<evidence type="ECO:0000256" key="6">
    <source>
        <dbReference type="SAM" id="SignalP"/>
    </source>
</evidence>
<dbReference type="PANTHER" id="PTHR23301">
    <property type="entry name" value="CHITIN BINDING PERITROPHIN-A"/>
    <property type="match status" value="1"/>
</dbReference>
<dbReference type="AlphaFoldDB" id="A0A6J2TJN0"/>
<feature type="signal peptide" evidence="6">
    <location>
        <begin position="1"/>
        <end position="34"/>
    </location>
</feature>
<evidence type="ECO:0000256" key="2">
    <source>
        <dbReference type="ARBA" id="ARBA00022729"/>
    </source>
</evidence>
<evidence type="ECO:0000259" key="7">
    <source>
        <dbReference type="PROSITE" id="PS50940"/>
    </source>
</evidence>
<dbReference type="GeneID" id="115624679"/>
<feature type="domain" description="Chitin-binding type-2" evidence="7">
    <location>
        <begin position="236"/>
        <end position="287"/>
    </location>
</feature>
<evidence type="ECO:0000256" key="5">
    <source>
        <dbReference type="ARBA" id="ARBA00023180"/>
    </source>
</evidence>